<dbReference type="Pfam" id="PF00440">
    <property type="entry name" value="TetR_N"/>
    <property type="match status" value="1"/>
</dbReference>
<dbReference type="InterPro" id="IPR036271">
    <property type="entry name" value="Tet_transcr_reg_TetR-rel_C_sf"/>
</dbReference>
<dbReference type="PANTHER" id="PTHR30055:SF160">
    <property type="entry name" value="TRANSCRIPTIONAL REGULATORY PROTEIN (PROBABLY ASNC-FAMILY)-RELATED"/>
    <property type="match status" value="1"/>
</dbReference>
<dbReference type="SUPFAM" id="SSF46689">
    <property type="entry name" value="Homeodomain-like"/>
    <property type="match status" value="1"/>
</dbReference>
<dbReference type="GO" id="GO:0003700">
    <property type="term" value="F:DNA-binding transcription factor activity"/>
    <property type="evidence" value="ECO:0007669"/>
    <property type="project" value="TreeGrafter"/>
</dbReference>
<dbReference type="InterPro" id="IPR009057">
    <property type="entry name" value="Homeodomain-like_sf"/>
</dbReference>
<sequence length="251" mass="26582">MSETGGQRPPRRAERSAAAGVDGRSTRWNGHKQRRRAEVIEAAVAVIEENGAEVSVQQIADRLGLPRPVVYRHFDGRTDLDEQIRGRILESLLAQLLPTLRADGTVKDAVRGAVGTYVGWVASHPQLHRFLAASAPQGDSSLALAGARDRIGARLADLFATASARVGIDPVRARPMAFGIVGFVDGVVNSWRADTASALGSEQIEAIVTESVLGLLESNARSLGVPLDRDATVADLVARSEAAASDPLAVN</sequence>
<dbReference type="GO" id="GO:0000976">
    <property type="term" value="F:transcription cis-regulatory region binding"/>
    <property type="evidence" value="ECO:0007669"/>
    <property type="project" value="TreeGrafter"/>
</dbReference>
<keyword evidence="1 2" id="KW-0238">DNA-binding</keyword>
<evidence type="ECO:0000259" key="4">
    <source>
        <dbReference type="PROSITE" id="PS50977"/>
    </source>
</evidence>
<feature type="domain" description="HTH tetR-type" evidence="4">
    <location>
        <begin position="33"/>
        <end position="92"/>
    </location>
</feature>
<dbReference type="InterPro" id="IPR050109">
    <property type="entry name" value="HTH-type_TetR-like_transc_reg"/>
</dbReference>
<dbReference type="Proteomes" id="UP000255082">
    <property type="component" value="Unassembled WGS sequence"/>
</dbReference>
<evidence type="ECO:0000256" key="2">
    <source>
        <dbReference type="PROSITE-ProRule" id="PRU00335"/>
    </source>
</evidence>
<feature type="DNA-binding region" description="H-T-H motif" evidence="2">
    <location>
        <begin position="55"/>
        <end position="74"/>
    </location>
</feature>
<reference evidence="5 6" key="1">
    <citation type="submission" date="2018-06" db="EMBL/GenBank/DDBJ databases">
        <authorList>
            <consortium name="Pathogen Informatics"/>
            <person name="Doyle S."/>
        </authorList>
    </citation>
    <scope>NUCLEOTIDE SEQUENCE [LARGE SCALE GENOMIC DNA]</scope>
    <source>
        <strain evidence="5 6">NCTC13184</strain>
    </source>
</reference>
<dbReference type="PROSITE" id="PS50977">
    <property type="entry name" value="HTH_TETR_2"/>
    <property type="match status" value="1"/>
</dbReference>
<dbReference type="AlphaFoldDB" id="A0A378WTN8"/>
<gene>
    <name evidence="5" type="ORF">NCTC13184_03200</name>
</gene>
<dbReference type="SUPFAM" id="SSF48498">
    <property type="entry name" value="Tetracyclin repressor-like, C-terminal domain"/>
    <property type="match status" value="1"/>
</dbReference>
<dbReference type="EMBL" id="UGRU01000001">
    <property type="protein sequence ID" value="SUA44680.1"/>
    <property type="molecule type" value="Genomic_DNA"/>
</dbReference>
<evidence type="ECO:0000313" key="5">
    <source>
        <dbReference type="EMBL" id="SUA44680.1"/>
    </source>
</evidence>
<name>A0A378WTN8_9NOCA</name>
<dbReference type="PANTHER" id="PTHR30055">
    <property type="entry name" value="HTH-TYPE TRANSCRIPTIONAL REGULATOR RUTR"/>
    <property type="match status" value="1"/>
</dbReference>
<organism evidence="5 6">
    <name type="scientific">Nocardia africana</name>
    <dbReference type="NCBI Taxonomy" id="134964"/>
    <lineage>
        <taxon>Bacteria</taxon>
        <taxon>Bacillati</taxon>
        <taxon>Actinomycetota</taxon>
        <taxon>Actinomycetes</taxon>
        <taxon>Mycobacteriales</taxon>
        <taxon>Nocardiaceae</taxon>
        <taxon>Nocardia</taxon>
    </lineage>
</organism>
<feature type="region of interest" description="Disordered" evidence="3">
    <location>
        <begin position="1"/>
        <end position="33"/>
    </location>
</feature>
<evidence type="ECO:0000256" key="3">
    <source>
        <dbReference type="SAM" id="MobiDB-lite"/>
    </source>
</evidence>
<evidence type="ECO:0000313" key="6">
    <source>
        <dbReference type="Proteomes" id="UP000255082"/>
    </source>
</evidence>
<dbReference type="RefSeq" id="WP_062965137.1">
    <property type="nucleotide sequence ID" value="NZ_JAJFOE010000001.1"/>
</dbReference>
<dbReference type="Gene3D" id="1.10.357.10">
    <property type="entry name" value="Tetracycline Repressor, domain 2"/>
    <property type="match status" value="1"/>
</dbReference>
<proteinExistence type="predicted"/>
<accession>A0A378WTN8</accession>
<evidence type="ECO:0000256" key="1">
    <source>
        <dbReference type="ARBA" id="ARBA00023125"/>
    </source>
</evidence>
<dbReference type="PRINTS" id="PR00455">
    <property type="entry name" value="HTHTETR"/>
</dbReference>
<protein>
    <submittedName>
        <fullName evidence="5">Bacterial regulatory proteins, tetR family</fullName>
    </submittedName>
</protein>
<dbReference type="InterPro" id="IPR001647">
    <property type="entry name" value="HTH_TetR"/>
</dbReference>